<name>A0ABQ9ZVD0_9CRUS</name>
<proteinExistence type="predicted"/>
<organism evidence="2 3">
    <name type="scientific">Daphnia magna</name>
    <dbReference type="NCBI Taxonomy" id="35525"/>
    <lineage>
        <taxon>Eukaryota</taxon>
        <taxon>Metazoa</taxon>
        <taxon>Ecdysozoa</taxon>
        <taxon>Arthropoda</taxon>
        <taxon>Crustacea</taxon>
        <taxon>Branchiopoda</taxon>
        <taxon>Diplostraca</taxon>
        <taxon>Cladocera</taxon>
        <taxon>Anomopoda</taxon>
        <taxon>Daphniidae</taxon>
        <taxon>Daphnia</taxon>
    </lineage>
</organism>
<gene>
    <name evidence="2" type="ORF">OUZ56_031843</name>
</gene>
<dbReference type="EMBL" id="JAOYFB010000005">
    <property type="protein sequence ID" value="KAK4016878.1"/>
    <property type="molecule type" value="Genomic_DNA"/>
</dbReference>
<reference evidence="2 3" key="1">
    <citation type="journal article" date="2023" name="Nucleic Acids Res.">
        <title>The hologenome of Daphnia magna reveals possible DNA methylation and microbiome-mediated evolution of the host genome.</title>
        <authorList>
            <person name="Chaturvedi A."/>
            <person name="Li X."/>
            <person name="Dhandapani V."/>
            <person name="Marshall H."/>
            <person name="Kissane S."/>
            <person name="Cuenca-Cambronero M."/>
            <person name="Asole G."/>
            <person name="Calvet F."/>
            <person name="Ruiz-Romero M."/>
            <person name="Marangio P."/>
            <person name="Guigo R."/>
            <person name="Rago D."/>
            <person name="Mirbahai L."/>
            <person name="Eastwood N."/>
            <person name="Colbourne J.K."/>
            <person name="Zhou J."/>
            <person name="Mallon E."/>
            <person name="Orsini L."/>
        </authorList>
    </citation>
    <scope>NUCLEOTIDE SEQUENCE [LARGE SCALE GENOMIC DNA]</scope>
    <source>
        <strain evidence="2">LRV0_1</strain>
    </source>
</reference>
<sequence>MGPFLPLQLDYLNVGGTRIADERSGFKLFKELADTRPWPVALLGEVMRQLVVDICNDIQYRRPYLLELSRLFPRLANVIPFRVFPIRCSPSSIPPMFSYRRLVCRTATSWCTLRRFTTTTSSSDSPPPRKRSKQNKRRTSVPFVEIDSAGF</sequence>
<keyword evidence="3" id="KW-1185">Reference proteome</keyword>
<accession>A0ABQ9ZVD0</accession>
<protein>
    <submittedName>
        <fullName evidence="2">Uncharacterized protein</fullName>
    </submittedName>
</protein>
<dbReference type="Proteomes" id="UP001234178">
    <property type="component" value="Unassembled WGS sequence"/>
</dbReference>
<feature type="region of interest" description="Disordered" evidence="1">
    <location>
        <begin position="118"/>
        <end position="141"/>
    </location>
</feature>
<evidence type="ECO:0000313" key="2">
    <source>
        <dbReference type="EMBL" id="KAK4016878.1"/>
    </source>
</evidence>
<evidence type="ECO:0000313" key="3">
    <source>
        <dbReference type="Proteomes" id="UP001234178"/>
    </source>
</evidence>
<comment type="caution">
    <text evidence="2">The sequence shown here is derived from an EMBL/GenBank/DDBJ whole genome shotgun (WGS) entry which is preliminary data.</text>
</comment>
<evidence type="ECO:0000256" key="1">
    <source>
        <dbReference type="SAM" id="MobiDB-lite"/>
    </source>
</evidence>
<feature type="compositionally biased region" description="Basic residues" evidence="1">
    <location>
        <begin position="128"/>
        <end position="139"/>
    </location>
</feature>